<accession>A0A0L0VV10</accession>
<dbReference type="EMBL" id="AJIL01000019">
    <property type="protein sequence ID" value="KNF03101.1"/>
    <property type="molecule type" value="Genomic_DNA"/>
</dbReference>
<dbReference type="SUPFAM" id="SSF56726">
    <property type="entry name" value="DNA topoisomerase IV, alpha subunit"/>
    <property type="match status" value="1"/>
</dbReference>
<dbReference type="GO" id="GO:0005694">
    <property type="term" value="C:chromosome"/>
    <property type="evidence" value="ECO:0007669"/>
    <property type="project" value="InterPro"/>
</dbReference>
<comment type="caution">
    <text evidence="1">The sequence shown here is derived from an EMBL/GenBank/DDBJ whole genome shotgun (WGS) entry which is preliminary data.</text>
</comment>
<evidence type="ECO:0000313" key="2">
    <source>
        <dbReference type="Proteomes" id="UP000054564"/>
    </source>
</evidence>
<sequence>MAESVMDSTDLDIEANQSRSHCISFNLSTQVAEPKGIFTGELDLTIVDNERHVVSGQLRRATIPLIENLEIMVIGKDVKNIYVIEKETVFNSLYNQKITHHPDLGKSIMIGAKGPPVPRCCHPSIN</sequence>
<dbReference type="OrthoDB" id="5377392at2759"/>
<dbReference type="AlphaFoldDB" id="A0A0L0VV10"/>
<dbReference type="Gene3D" id="3.40.1360.10">
    <property type="match status" value="1"/>
</dbReference>
<keyword evidence="2" id="KW-1185">Reference proteome</keyword>
<proteinExistence type="predicted"/>
<protein>
    <submittedName>
        <fullName evidence="1">Uncharacterized protein</fullName>
    </submittedName>
</protein>
<dbReference type="InterPro" id="IPR036078">
    <property type="entry name" value="Spo11/TopoVI_A_sf"/>
</dbReference>
<gene>
    <name evidence="1" type="ORF">PSTG_03685</name>
</gene>
<dbReference type="Proteomes" id="UP000054564">
    <property type="component" value="Unassembled WGS sequence"/>
</dbReference>
<dbReference type="GO" id="GO:0003677">
    <property type="term" value="F:DNA binding"/>
    <property type="evidence" value="ECO:0007669"/>
    <property type="project" value="InterPro"/>
</dbReference>
<name>A0A0L0VV10_9BASI</name>
<evidence type="ECO:0000313" key="1">
    <source>
        <dbReference type="EMBL" id="KNF03101.1"/>
    </source>
</evidence>
<reference evidence="2" key="1">
    <citation type="submission" date="2014-03" db="EMBL/GenBank/DDBJ databases">
        <title>The Genome Sequence of Puccinia striiformis f. sp. tritici PST-78.</title>
        <authorList>
            <consortium name="The Broad Institute Genome Sequencing Platform"/>
            <person name="Cuomo C."/>
            <person name="Hulbert S."/>
            <person name="Chen X."/>
            <person name="Walker B."/>
            <person name="Young S.K."/>
            <person name="Zeng Q."/>
            <person name="Gargeya S."/>
            <person name="Fitzgerald M."/>
            <person name="Haas B."/>
            <person name="Abouelleil A."/>
            <person name="Alvarado L."/>
            <person name="Arachchi H.M."/>
            <person name="Berlin A.M."/>
            <person name="Chapman S.B."/>
            <person name="Goldberg J."/>
            <person name="Griggs A."/>
            <person name="Gujja S."/>
            <person name="Hansen M."/>
            <person name="Howarth C."/>
            <person name="Imamovic A."/>
            <person name="Larimer J."/>
            <person name="McCowan C."/>
            <person name="Montmayeur A."/>
            <person name="Murphy C."/>
            <person name="Neiman D."/>
            <person name="Pearson M."/>
            <person name="Priest M."/>
            <person name="Roberts A."/>
            <person name="Saif S."/>
            <person name="Shea T."/>
            <person name="Sisk P."/>
            <person name="Sykes S."/>
            <person name="Wortman J."/>
            <person name="Nusbaum C."/>
            <person name="Birren B."/>
        </authorList>
    </citation>
    <scope>NUCLEOTIDE SEQUENCE [LARGE SCALE GENOMIC DNA]</scope>
    <source>
        <strain evidence="2">race PST-78</strain>
    </source>
</reference>
<organism evidence="1 2">
    <name type="scientific">Puccinia striiformis f. sp. tritici PST-78</name>
    <dbReference type="NCBI Taxonomy" id="1165861"/>
    <lineage>
        <taxon>Eukaryota</taxon>
        <taxon>Fungi</taxon>
        <taxon>Dikarya</taxon>
        <taxon>Basidiomycota</taxon>
        <taxon>Pucciniomycotina</taxon>
        <taxon>Pucciniomycetes</taxon>
        <taxon>Pucciniales</taxon>
        <taxon>Pucciniaceae</taxon>
        <taxon>Puccinia</taxon>
    </lineage>
</organism>